<accession>A0ABQ9DDJ0</accession>
<reference evidence="1" key="1">
    <citation type="submission" date="2019-10" db="EMBL/GenBank/DDBJ databases">
        <authorList>
            <person name="Soares A.E.R."/>
            <person name="Aleixo A."/>
            <person name="Schneider P."/>
            <person name="Miyaki C.Y."/>
            <person name="Schneider M.P."/>
            <person name="Mello C."/>
            <person name="Vasconcelos A.T.R."/>
        </authorList>
    </citation>
    <scope>NUCLEOTIDE SEQUENCE</scope>
    <source>
        <tissue evidence="1">Muscle</tissue>
    </source>
</reference>
<protein>
    <submittedName>
        <fullName evidence="1">Uncharacterized protein</fullName>
    </submittedName>
</protein>
<evidence type="ECO:0000313" key="2">
    <source>
        <dbReference type="Proteomes" id="UP001145742"/>
    </source>
</evidence>
<evidence type="ECO:0000313" key="1">
    <source>
        <dbReference type="EMBL" id="KAJ7418122.1"/>
    </source>
</evidence>
<name>A0ABQ9DDJ0_9PASS</name>
<dbReference type="Proteomes" id="UP001145742">
    <property type="component" value="Unassembled WGS sequence"/>
</dbReference>
<organism evidence="1 2">
    <name type="scientific">Willisornis vidua</name>
    <name type="common">Xingu scale-backed antbird</name>
    <dbReference type="NCBI Taxonomy" id="1566151"/>
    <lineage>
        <taxon>Eukaryota</taxon>
        <taxon>Metazoa</taxon>
        <taxon>Chordata</taxon>
        <taxon>Craniata</taxon>
        <taxon>Vertebrata</taxon>
        <taxon>Euteleostomi</taxon>
        <taxon>Archelosauria</taxon>
        <taxon>Archosauria</taxon>
        <taxon>Dinosauria</taxon>
        <taxon>Saurischia</taxon>
        <taxon>Theropoda</taxon>
        <taxon>Coelurosauria</taxon>
        <taxon>Aves</taxon>
        <taxon>Neognathae</taxon>
        <taxon>Neoaves</taxon>
        <taxon>Telluraves</taxon>
        <taxon>Australaves</taxon>
        <taxon>Passeriformes</taxon>
        <taxon>Thamnophilidae</taxon>
        <taxon>Willisornis</taxon>
    </lineage>
</organism>
<keyword evidence="2" id="KW-1185">Reference proteome</keyword>
<comment type="caution">
    <text evidence="1">The sequence shown here is derived from an EMBL/GenBank/DDBJ whole genome shotgun (WGS) entry which is preliminary data.</text>
</comment>
<dbReference type="EMBL" id="WHWB01033697">
    <property type="protein sequence ID" value="KAJ7418122.1"/>
    <property type="molecule type" value="Genomic_DNA"/>
</dbReference>
<proteinExistence type="predicted"/>
<gene>
    <name evidence="1" type="ORF">WISP_60885</name>
</gene>
<sequence length="200" mass="23137">MSGSRLLIWVIEQKDIEALEQVQRRAIKLVKGLKLKFDEEWVRELEFILEKRRLREDLMVLYRNLKGDCSEHKAMWGLAEILQCGVDALLGNEQTKSNPAEKDMEVLVNGNLDMSQKRALEAQKANHILGCIKSSMASRSGEVILPLYSSLERPHLECCIQLWVPQYKKDIDLLELVQRATKMIRGMEHLSHEERLEELG</sequence>
<dbReference type="PANTHER" id="PTHR33332">
    <property type="entry name" value="REVERSE TRANSCRIPTASE DOMAIN-CONTAINING PROTEIN"/>
    <property type="match status" value="1"/>
</dbReference>